<dbReference type="OrthoDB" id="10331412at2759"/>
<protein>
    <recommendedName>
        <fullName evidence="5">Transmembrane protein</fullName>
    </recommendedName>
</protein>
<dbReference type="Proteomes" id="UP000701801">
    <property type="component" value="Unassembled WGS sequence"/>
</dbReference>
<dbReference type="AlphaFoldDB" id="A0A9N9LKB0"/>
<keyword evidence="2" id="KW-0472">Membrane</keyword>
<evidence type="ECO:0008006" key="5">
    <source>
        <dbReference type="Google" id="ProtNLM"/>
    </source>
</evidence>
<organism evidence="3 4">
    <name type="scientific">Hymenoscyphus albidus</name>
    <dbReference type="NCBI Taxonomy" id="595503"/>
    <lineage>
        <taxon>Eukaryota</taxon>
        <taxon>Fungi</taxon>
        <taxon>Dikarya</taxon>
        <taxon>Ascomycota</taxon>
        <taxon>Pezizomycotina</taxon>
        <taxon>Leotiomycetes</taxon>
        <taxon>Helotiales</taxon>
        <taxon>Helotiaceae</taxon>
        <taxon>Hymenoscyphus</taxon>
    </lineage>
</organism>
<dbReference type="EMBL" id="CAJVRM010000199">
    <property type="protein sequence ID" value="CAG8976985.1"/>
    <property type="molecule type" value="Genomic_DNA"/>
</dbReference>
<evidence type="ECO:0000313" key="3">
    <source>
        <dbReference type="EMBL" id="CAG8976985.1"/>
    </source>
</evidence>
<feature type="compositionally biased region" description="Polar residues" evidence="1">
    <location>
        <begin position="379"/>
        <end position="397"/>
    </location>
</feature>
<sequence length="419" mass="46247">MYPPKTIGSELNKNHTKLRDINRVIKRPKDKYPGWSINFPQNTVDSAFNKNHNKARSVAKDDKGPKTEWLDVNQFDEVLPNFHTSDPSIASVRWGFPTIRTSASVTPQATAVSHHNTQYTVAITALQVIISTIAISACFLFLYFIYLVIILPLCKGAKRIFKRLSTHLHRSDLESGGIMSLHELIDNADIPPYGLNPPLGLPVYPARVYRVGRYTGDDCRRSERGGAGNWIASVRGRGSEFVRTDSNTTQWESDLSPAVLLTGMREGVGVLPSNLRPVVPADEDEVMGRGKWNESVETLVRTRSTHIPPNITAVAKAANPILSPREFSRTTIPFSSFPSPPTSSSTPFTFSSLGPSFCFSDGDRNPEFARYVATTLDPSGTGNINCGSPLSNNGSVSSEEDWTEEVFADEGKEEWNRSS</sequence>
<proteinExistence type="predicted"/>
<gene>
    <name evidence="3" type="ORF">HYALB_00009779</name>
</gene>
<keyword evidence="2" id="KW-0812">Transmembrane</keyword>
<feature type="compositionally biased region" description="Acidic residues" evidence="1">
    <location>
        <begin position="398"/>
        <end position="408"/>
    </location>
</feature>
<reference evidence="3" key="1">
    <citation type="submission" date="2021-07" db="EMBL/GenBank/DDBJ databases">
        <authorList>
            <person name="Durling M."/>
        </authorList>
    </citation>
    <scope>NUCLEOTIDE SEQUENCE</scope>
</reference>
<evidence type="ECO:0000256" key="2">
    <source>
        <dbReference type="SAM" id="Phobius"/>
    </source>
</evidence>
<keyword evidence="4" id="KW-1185">Reference proteome</keyword>
<keyword evidence="2" id="KW-1133">Transmembrane helix</keyword>
<feature type="compositionally biased region" description="Basic and acidic residues" evidence="1">
    <location>
        <begin position="409"/>
        <end position="419"/>
    </location>
</feature>
<feature type="transmembrane region" description="Helical" evidence="2">
    <location>
        <begin position="128"/>
        <end position="154"/>
    </location>
</feature>
<feature type="region of interest" description="Disordered" evidence="1">
    <location>
        <begin position="379"/>
        <end position="419"/>
    </location>
</feature>
<accession>A0A9N9LKB0</accession>
<evidence type="ECO:0000256" key="1">
    <source>
        <dbReference type="SAM" id="MobiDB-lite"/>
    </source>
</evidence>
<name>A0A9N9LKB0_9HELO</name>
<evidence type="ECO:0000313" key="4">
    <source>
        <dbReference type="Proteomes" id="UP000701801"/>
    </source>
</evidence>
<comment type="caution">
    <text evidence="3">The sequence shown here is derived from an EMBL/GenBank/DDBJ whole genome shotgun (WGS) entry which is preliminary data.</text>
</comment>